<feature type="chain" id="PRO_5022966770" evidence="2">
    <location>
        <begin position="29"/>
        <end position="293"/>
    </location>
</feature>
<feature type="domain" description="BD-FAE-like" evidence="3">
    <location>
        <begin position="54"/>
        <end position="254"/>
    </location>
</feature>
<dbReference type="SUPFAM" id="SSF53474">
    <property type="entry name" value="alpha/beta-Hydrolases"/>
    <property type="match status" value="1"/>
</dbReference>
<protein>
    <submittedName>
        <fullName evidence="4">Alpha/beta hydrolase</fullName>
    </submittedName>
</protein>
<gene>
    <name evidence="4" type="ORF">FF125_10045</name>
</gene>
<evidence type="ECO:0000313" key="4">
    <source>
        <dbReference type="EMBL" id="QCX38757.1"/>
    </source>
</evidence>
<evidence type="ECO:0000313" key="5">
    <source>
        <dbReference type="Proteomes" id="UP000306229"/>
    </source>
</evidence>
<dbReference type="OrthoDB" id="9815425at2"/>
<dbReference type="Pfam" id="PF20434">
    <property type="entry name" value="BD-FAE"/>
    <property type="match status" value="1"/>
</dbReference>
<proteinExistence type="predicted"/>
<sequence length="293" mass="32709">MQYKINKIIITFSISALLLLFISCTDDAPNSEIELEKSEIIDVSYGDHAEQKYDIYLPKGRTTQATKVFILVHGGGWVEGDKKDMKDFIPELQQESPDYAIVTINYRLASQGNSPFPMQIDDIKAVIAQLKAKKDEYQIANNYAFIGTSAGAHLGMLYSYSYDTNKDVEMVCSIVGPTNFTDNAYVNPTELTYLFLALQIQAITGVSFEQNSQFYIANSPYHVVTEDAPPTLLFYGDEDPLIPSSQGIDMHAKLDELGVTNEFTLYSGEGHGWEGANLLDTTEKLRAFIQANF</sequence>
<keyword evidence="1 4" id="KW-0378">Hydrolase</keyword>
<dbReference type="InterPro" id="IPR029058">
    <property type="entry name" value="AB_hydrolase_fold"/>
</dbReference>
<dbReference type="AlphaFoldDB" id="A0A5B7TV44"/>
<organism evidence="4 5">
    <name type="scientific">Aureibaculum algae</name>
    <dbReference type="NCBI Taxonomy" id="2584122"/>
    <lineage>
        <taxon>Bacteria</taxon>
        <taxon>Pseudomonadati</taxon>
        <taxon>Bacteroidota</taxon>
        <taxon>Flavobacteriia</taxon>
        <taxon>Flavobacteriales</taxon>
        <taxon>Flavobacteriaceae</taxon>
        <taxon>Aureibaculum</taxon>
    </lineage>
</organism>
<evidence type="ECO:0000259" key="3">
    <source>
        <dbReference type="Pfam" id="PF20434"/>
    </source>
</evidence>
<dbReference type="EMBL" id="CP040749">
    <property type="protein sequence ID" value="QCX38757.1"/>
    <property type="molecule type" value="Genomic_DNA"/>
</dbReference>
<keyword evidence="5" id="KW-1185">Reference proteome</keyword>
<evidence type="ECO:0000256" key="2">
    <source>
        <dbReference type="SAM" id="SignalP"/>
    </source>
</evidence>
<dbReference type="PROSITE" id="PS51257">
    <property type="entry name" value="PROKAR_LIPOPROTEIN"/>
    <property type="match status" value="1"/>
</dbReference>
<dbReference type="PANTHER" id="PTHR48081:SF13">
    <property type="entry name" value="ALPHA_BETA HYDROLASE"/>
    <property type="match status" value="1"/>
</dbReference>
<dbReference type="KEGG" id="fbe:FF125_10045"/>
<dbReference type="InterPro" id="IPR050300">
    <property type="entry name" value="GDXG_lipolytic_enzyme"/>
</dbReference>
<dbReference type="PANTHER" id="PTHR48081">
    <property type="entry name" value="AB HYDROLASE SUPERFAMILY PROTEIN C4A8.06C"/>
    <property type="match status" value="1"/>
</dbReference>
<dbReference type="InterPro" id="IPR049492">
    <property type="entry name" value="BD-FAE-like_dom"/>
</dbReference>
<keyword evidence="2" id="KW-0732">Signal</keyword>
<dbReference type="Gene3D" id="3.40.50.1820">
    <property type="entry name" value="alpha/beta hydrolase"/>
    <property type="match status" value="1"/>
</dbReference>
<evidence type="ECO:0000256" key="1">
    <source>
        <dbReference type="ARBA" id="ARBA00022801"/>
    </source>
</evidence>
<dbReference type="RefSeq" id="WP_138949647.1">
    <property type="nucleotide sequence ID" value="NZ_CP040749.1"/>
</dbReference>
<feature type="signal peptide" evidence="2">
    <location>
        <begin position="1"/>
        <end position="28"/>
    </location>
</feature>
<reference evidence="4 5" key="1">
    <citation type="submission" date="2019-05" db="EMBL/GenBank/DDBJ databases">
        <title>Algicella ahnfeltiae gen. nov., sp. nov., a novel marine bacterium of the family Flavobacteriaceae isolated from a red alga.</title>
        <authorList>
            <person name="Nedashkovskaya O.I."/>
            <person name="Kukhlevskiy A.D."/>
            <person name="Kim S.-G."/>
            <person name="Zhukova N.V."/>
            <person name="Mikhailov V.V."/>
        </authorList>
    </citation>
    <scope>NUCLEOTIDE SEQUENCE [LARGE SCALE GENOMIC DNA]</scope>
    <source>
        <strain evidence="4 5">10Alg115</strain>
    </source>
</reference>
<dbReference type="GO" id="GO:0016787">
    <property type="term" value="F:hydrolase activity"/>
    <property type="evidence" value="ECO:0007669"/>
    <property type="project" value="UniProtKB-KW"/>
</dbReference>
<accession>A0A5B7TV44</accession>
<dbReference type="Proteomes" id="UP000306229">
    <property type="component" value="Chromosome"/>
</dbReference>
<name>A0A5B7TV44_9FLAO</name>